<dbReference type="InterPro" id="IPR048254">
    <property type="entry name" value="CDP_ALCOHOL_P_TRANSF_CS"/>
</dbReference>
<accession>A0ABP7I302</accession>
<proteinExistence type="inferred from homology"/>
<feature type="transmembrane region" description="Helical" evidence="3">
    <location>
        <begin position="398"/>
        <end position="418"/>
    </location>
</feature>
<evidence type="ECO:0000256" key="2">
    <source>
        <dbReference type="RuleBase" id="RU003750"/>
    </source>
</evidence>
<keyword evidence="5" id="KW-1185">Reference proteome</keyword>
<sequence length="788" mass="83036">MERVHAGRRVHLAPAAGIAGTVVLLAVLDATVGLGPEGWLAGVLCGAGLAAGLDAALVRHGVGGPGPAGVITLVRAVLACAVAGLVADALVGSRATVTLVALASVALLLDLVDGPVARRTGTTSDLGARFDMESDAFLIAVLSVAVAPVAGVWVLAIGAMRYLFVAAGRLVPWLRRPVAPRRSAKLVAAVQGVVLAVASADVLPLVTVRVALAAALVLLVWSFAGDLRVQWPLRHEAIEPDGSAYVDPAAPTVPAAVLTVAAVGGLWLALVLPDPLDGLDNGDLLRIPVEGLLLVGLAALLPPLPRRLLAATFGLLAGVLVVLRALDTGFDTVLDRPFHVLSDWSYLGKGVGVLGDSIGHPAAVAVAAGAAALTVVVLVVLPWLALRVARVASEHRRPALRTVLTLGVVWALCSVFAGPAAHVASAASAGLAVDTVDQVRADYADRRTFAAQIDDDAYADAPADRLFPGLRGKDVLLVFVESYGRVAVNGAWFSPAIDDVLRTGTRRLSEAGYDARSAYLTSPTYGAGSWLAHSTFQSGLWVDSEQRYDQLLGSDRQTLTSLFERAGWRTVFDVPANTTDWPEGADFYGYDQMYDARTSGYAGPQFGYASMPDQYTLDHFRRTELGPGPRKPVFAELDLVSSHHPWAPLPHEVPWSRLGDGSVFDGMPAQGAPEADPISDPHAVQRAYGQSIEYTMRTLVSWLVRYPDPDRVLIVLGDHQPHSYVTGDAPGHDVPVSVIAQDTAVARRIRDWGWQPGLLPSPTAPVLPMEVMRNRLLDAFGSSPVGAR</sequence>
<dbReference type="Proteomes" id="UP001501821">
    <property type="component" value="Unassembled WGS sequence"/>
</dbReference>
<keyword evidence="3" id="KW-0812">Transmembrane</keyword>
<name>A0ABP7I302_9ACTN</name>
<dbReference type="EMBL" id="BAABAH010000002">
    <property type="protein sequence ID" value="GAA3808231.1"/>
    <property type="molecule type" value="Genomic_DNA"/>
</dbReference>
<dbReference type="Gene3D" id="3.40.720.10">
    <property type="entry name" value="Alkaline Phosphatase, subunit A"/>
    <property type="match status" value="1"/>
</dbReference>
<keyword evidence="3" id="KW-1133">Transmembrane helix</keyword>
<dbReference type="InterPro" id="IPR000462">
    <property type="entry name" value="CDP-OH_P_trans"/>
</dbReference>
<feature type="transmembrane region" description="Helical" evidence="3">
    <location>
        <begin position="202"/>
        <end position="224"/>
    </location>
</feature>
<feature type="transmembrane region" description="Helical" evidence="3">
    <location>
        <begin position="362"/>
        <end position="386"/>
    </location>
</feature>
<comment type="similarity">
    <text evidence="2">Belongs to the CDP-alcohol phosphatidyltransferase class-I family.</text>
</comment>
<keyword evidence="1 2" id="KW-0808">Transferase</keyword>
<evidence type="ECO:0000256" key="1">
    <source>
        <dbReference type="ARBA" id="ARBA00022679"/>
    </source>
</evidence>
<comment type="caution">
    <text evidence="4">The sequence shown here is derived from an EMBL/GenBank/DDBJ whole genome shotgun (WGS) entry which is preliminary data.</text>
</comment>
<evidence type="ECO:0000256" key="3">
    <source>
        <dbReference type="SAM" id="Phobius"/>
    </source>
</evidence>
<dbReference type="RefSeq" id="WP_344772716.1">
    <property type="nucleotide sequence ID" value="NZ_BAABAH010000002.1"/>
</dbReference>
<feature type="transmembrane region" description="Helical" evidence="3">
    <location>
        <begin position="284"/>
        <end position="301"/>
    </location>
</feature>
<dbReference type="PROSITE" id="PS00379">
    <property type="entry name" value="CDP_ALCOHOL_P_TRANSF"/>
    <property type="match status" value="1"/>
</dbReference>
<evidence type="ECO:0000313" key="4">
    <source>
        <dbReference type="EMBL" id="GAA3808231.1"/>
    </source>
</evidence>
<feature type="transmembrane region" description="Helical" evidence="3">
    <location>
        <begin position="137"/>
        <end position="164"/>
    </location>
</feature>
<feature type="transmembrane region" description="Helical" evidence="3">
    <location>
        <begin position="38"/>
        <end position="58"/>
    </location>
</feature>
<feature type="transmembrane region" description="Helical" evidence="3">
    <location>
        <begin position="70"/>
        <end position="91"/>
    </location>
</feature>
<feature type="transmembrane region" description="Helical" evidence="3">
    <location>
        <begin position="253"/>
        <end position="272"/>
    </location>
</feature>
<feature type="transmembrane region" description="Helical" evidence="3">
    <location>
        <begin position="308"/>
        <end position="326"/>
    </location>
</feature>
<gene>
    <name evidence="4" type="ORF">GCM10022242_08960</name>
</gene>
<dbReference type="Pfam" id="PF01066">
    <property type="entry name" value="CDP-OH_P_transf"/>
    <property type="match status" value="1"/>
</dbReference>
<evidence type="ECO:0008006" key="6">
    <source>
        <dbReference type="Google" id="ProtNLM"/>
    </source>
</evidence>
<feature type="transmembrane region" description="Helical" evidence="3">
    <location>
        <begin position="97"/>
        <end position="116"/>
    </location>
</feature>
<reference evidence="5" key="1">
    <citation type="journal article" date="2019" name="Int. J. Syst. Evol. Microbiol.">
        <title>The Global Catalogue of Microorganisms (GCM) 10K type strain sequencing project: providing services to taxonomists for standard genome sequencing and annotation.</title>
        <authorList>
            <consortium name="The Broad Institute Genomics Platform"/>
            <consortium name="The Broad Institute Genome Sequencing Center for Infectious Disease"/>
            <person name="Wu L."/>
            <person name="Ma J."/>
        </authorList>
    </citation>
    <scope>NUCLEOTIDE SEQUENCE [LARGE SCALE GENOMIC DNA]</scope>
    <source>
        <strain evidence="5">JCM 16953</strain>
    </source>
</reference>
<dbReference type="InterPro" id="IPR017850">
    <property type="entry name" value="Alkaline_phosphatase_core_sf"/>
</dbReference>
<feature type="transmembrane region" description="Helical" evidence="3">
    <location>
        <begin position="12"/>
        <end position="32"/>
    </location>
</feature>
<evidence type="ECO:0000313" key="5">
    <source>
        <dbReference type="Proteomes" id="UP001501821"/>
    </source>
</evidence>
<keyword evidence="3" id="KW-0472">Membrane</keyword>
<protein>
    <recommendedName>
        <fullName evidence="6">CDP-alcohol phosphatidyltransferase family protein</fullName>
    </recommendedName>
</protein>
<dbReference type="Gene3D" id="1.20.120.1760">
    <property type="match status" value="1"/>
</dbReference>
<dbReference type="InterPro" id="IPR043130">
    <property type="entry name" value="CDP-OH_PTrfase_TM_dom"/>
</dbReference>
<organism evidence="4 5">
    <name type="scientific">Nocardioides panacisoli</name>
    <dbReference type="NCBI Taxonomy" id="627624"/>
    <lineage>
        <taxon>Bacteria</taxon>
        <taxon>Bacillati</taxon>
        <taxon>Actinomycetota</taxon>
        <taxon>Actinomycetes</taxon>
        <taxon>Propionibacteriales</taxon>
        <taxon>Nocardioidaceae</taxon>
        <taxon>Nocardioides</taxon>
    </lineage>
</organism>